<dbReference type="Proteomes" id="UP000000488">
    <property type="component" value="Chromosome"/>
</dbReference>
<evidence type="ECO:0000313" key="3">
    <source>
        <dbReference type="Proteomes" id="UP000000488"/>
    </source>
</evidence>
<organism evidence="2 3">
    <name type="scientific">Myxococcus fulvus (strain ATCC BAA-855 / HW-1)</name>
    <dbReference type="NCBI Taxonomy" id="483219"/>
    <lineage>
        <taxon>Bacteria</taxon>
        <taxon>Pseudomonadati</taxon>
        <taxon>Myxococcota</taxon>
        <taxon>Myxococcia</taxon>
        <taxon>Myxococcales</taxon>
        <taxon>Cystobacterineae</taxon>
        <taxon>Myxococcaceae</taxon>
        <taxon>Myxococcus</taxon>
    </lineage>
</organism>
<evidence type="ECO:0000256" key="1">
    <source>
        <dbReference type="SAM" id="MobiDB-lite"/>
    </source>
</evidence>
<feature type="compositionally biased region" description="Basic and acidic residues" evidence="1">
    <location>
        <begin position="58"/>
        <end position="88"/>
    </location>
</feature>
<sequence length="103" mass="11266">MFGTGCTALTQGQAGEPDYAAVADENLRLGTEALENKDFFRAQKYFEYVRTKFPYQEAAREAEPKPEEKAEPKPEEKAEPKAEEKKEAQAAPAAAEAPSPTAS</sequence>
<dbReference type="KEGG" id="mfu:LILAB_05915"/>
<feature type="compositionally biased region" description="Low complexity" evidence="1">
    <location>
        <begin position="89"/>
        <end position="103"/>
    </location>
</feature>
<reference evidence="2 3" key="1">
    <citation type="journal article" date="2011" name="J. Bacteriol.">
        <title>Genome sequence of the halotolerant marine bacterium Myxococcus fulvus HW-1.</title>
        <authorList>
            <person name="Li Z.F."/>
            <person name="Li X."/>
            <person name="Liu H."/>
            <person name="Liu X."/>
            <person name="Han K."/>
            <person name="Wu Z.H."/>
            <person name="Hu W."/>
            <person name="Li F.F."/>
            <person name="Li Y.Z."/>
        </authorList>
    </citation>
    <scope>NUCLEOTIDE SEQUENCE [LARGE SCALE GENOMIC DNA]</scope>
    <source>
        <strain evidence="3">ATCC BAA-855 / HW-1</strain>
    </source>
</reference>
<dbReference type="EMBL" id="CP002830">
    <property type="protein sequence ID" value="AEI63104.1"/>
    <property type="molecule type" value="Genomic_DNA"/>
</dbReference>
<accession>F8C7A6</accession>
<dbReference type="HOGENOM" id="CLU_2260703_0_0_7"/>
<evidence type="ECO:0000313" key="2">
    <source>
        <dbReference type="EMBL" id="AEI63104.1"/>
    </source>
</evidence>
<protein>
    <submittedName>
        <fullName evidence="2">Putative competence lipoprotein ComL</fullName>
    </submittedName>
</protein>
<name>F8C7A6_MYXFH</name>
<dbReference type="AlphaFoldDB" id="F8C7A6"/>
<dbReference type="STRING" id="483219.LILAB_05915"/>
<proteinExistence type="predicted"/>
<dbReference type="eggNOG" id="COG4105">
    <property type="taxonomic scope" value="Bacteria"/>
</dbReference>
<keyword evidence="2" id="KW-0449">Lipoprotein</keyword>
<gene>
    <name evidence="2" type="ordered locus">LILAB_05915</name>
</gene>
<feature type="region of interest" description="Disordered" evidence="1">
    <location>
        <begin position="55"/>
        <end position="103"/>
    </location>
</feature>